<dbReference type="AlphaFoldDB" id="A0A3S9A6Z9"/>
<evidence type="ECO:0000313" key="2">
    <source>
        <dbReference type="Proteomes" id="UP000272528"/>
    </source>
</evidence>
<dbReference type="EMBL" id="CP034437">
    <property type="protein sequence ID" value="AZN41532.1"/>
    <property type="molecule type" value="Genomic_DNA"/>
</dbReference>
<gene>
    <name evidence="1" type="ORF">EJC50_18995</name>
</gene>
<evidence type="ECO:0000313" key="1">
    <source>
        <dbReference type="EMBL" id="AZN41532.1"/>
    </source>
</evidence>
<proteinExistence type="predicted"/>
<organism evidence="1 2">
    <name type="scientific">Paenibacillus albus</name>
    <dbReference type="NCBI Taxonomy" id="2495582"/>
    <lineage>
        <taxon>Bacteria</taxon>
        <taxon>Bacillati</taxon>
        <taxon>Bacillota</taxon>
        <taxon>Bacilli</taxon>
        <taxon>Bacillales</taxon>
        <taxon>Paenibacillaceae</taxon>
        <taxon>Paenibacillus</taxon>
    </lineage>
</organism>
<sequence length="120" mass="13414">MKPIPVDPNFEKIRSTGVLTSSSSNEVTIEFLNNDPSVVARIQYYGYVIVTNDLKTPFIGEVFTLEPFVATTRTFLVPELFEIQIGIQFTADVLITIQYDGSTVIMDSELSPMAKLTLFN</sequence>
<protein>
    <submittedName>
        <fullName evidence="1">Uncharacterized protein</fullName>
    </submittedName>
</protein>
<reference evidence="2" key="1">
    <citation type="submission" date="2018-12" db="EMBL/GenBank/DDBJ databases">
        <title>Genome sequence of Peanibacillus sp.</title>
        <authorList>
            <person name="Subramani G."/>
            <person name="Srinivasan S."/>
            <person name="Kim M.K."/>
        </authorList>
    </citation>
    <scope>NUCLEOTIDE SEQUENCE [LARGE SCALE GENOMIC DNA]</scope>
    <source>
        <strain evidence="2">18JY67-1</strain>
    </source>
</reference>
<dbReference type="KEGG" id="palb:EJC50_18995"/>
<dbReference type="Proteomes" id="UP000272528">
    <property type="component" value="Chromosome"/>
</dbReference>
<dbReference type="RefSeq" id="WP_126017239.1">
    <property type="nucleotide sequence ID" value="NZ_CP034437.1"/>
</dbReference>
<accession>A0A3S9A6Z9</accession>
<keyword evidence="2" id="KW-1185">Reference proteome</keyword>
<name>A0A3S9A6Z9_9BACL</name>